<dbReference type="AlphaFoldDB" id="A0A183MKR7"/>
<dbReference type="Proteomes" id="UP000277204">
    <property type="component" value="Unassembled WGS sequence"/>
</dbReference>
<reference evidence="1 2" key="1">
    <citation type="submission" date="2018-11" db="EMBL/GenBank/DDBJ databases">
        <authorList>
            <consortium name="Pathogen Informatics"/>
        </authorList>
    </citation>
    <scope>NUCLEOTIDE SEQUENCE [LARGE SCALE GENOMIC DNA]</scope>
    <source>
        <strain evidence="1 2">Zambia</strain>
    </source>
</reference>
<gene>
    <name evidence="1" type="ORF">SMRZ_LOCUS16642</name>
</gene>
<dbReference type="EMBL" id="UZAI01017188">
    <property type="protein sequence ID" value="VDP21562.1"/>
    <property type="molecule type" value="Genomic_DNA"/>
</dbReference>
<accession>A0A183MKR7</accession>
<sequence length="31" mass="3567">MNSRQNLPKQCQTIHNTNNEPPVSYETFSST</sequence>
<name>A0A183MKR7_9TREM</name>
<proteinExistence type="predicted"/>
<protein>
    <submittedName>
        <fullName evidence="1">Uncharacterized protein</fullName>
    </submittedName>
</protein>
<evidence type="ECO:0000313" key="1">
    <source>
        <dbReference type="EMBL" id="VDP21562.1"/>
    </source>
</evidence>
<evidence type="ECO:0000313" key="2">
    <source>
        <dbReference type="Proteomes" id="UP000277204"/>
    </source>
</evidence>
<keyword evidence="2" id="KW-1185">Reference proteome</keyword>
<organism evidence="1 2">
    <name type="scientific">Schistosoma margrebowiei</name>
    <dbReference type="NCBI Taxonomy" id="48269"/>
    <lineage>
        <taxon>Eukaryota</taxon>
        <taxon>Metazoa</taxon>
        <taxon>Spiralia</taxon>
        <taxon>Lophotrochozoa</taxon>
        <taxon>Platyhelminthes</taxon>
        <taxon>Trematoda</taxon>
        <taxon>Digenea</taxon>
        <taxon>Strigeidida</taxon>
        <taxon>Schistosomatoidea</taxon>
        <taxon>Schistosomatidae</taxon>
        <taxon>Schistosoma</taxon>
    </lineage>
</organism>